<proteinExistence type="predicted"/>
<reference evidence="1 2" key="1">
    <citation type="journal article" date="2018" name="Mol. Biol. Evol.">
        <title>Broad Genomic Sampling Reveals a Smut Pathogenic Ancestry of the Fungal Clade Ustilaginomycotina.</title>
        <authorList>
            <person name="Kijpornyongpan T."/>
            <person name="Mondo S.J."/>
            <person name="Barry K."/>
            <person name="Sandor L."/>
            <person name="Lee J."/>
            <person name="Lipzen A."/>
            <person name="Pangilinan J."/>
            <person name="LaButti K."/>
            <person name="Hainaut M."/>
            <person name="Henrissat B."/>
            <person name="Grigoriev I.V."/>
            <person name="Spatafora J.W."/>
            <person name="Aime M.C."/>
        </authorList>
    </citation>
    <scope>NUCLEOTIDE SEQUENCE [LARGE SCALE GENOMIC DNA]</scope>
    <source>
        <strain evidence="1 2">SA 807</strain>
    </source>
</reference>
<evidence type="ECO:0000313" key="1">
    <source>
        <dbReference type="EMBL" id="PWN51382.1"/>
    </source>
</evidence>
<evidence type="ECO:0000313" key="2">
    <source>
        <dbReference type="Proteomes" id="UP000245626"/>
    </source>
</evidence>
<sequence length="133" mass="15209">MAPIESCEEARLAPLDRRLSLHPARAFSGHQYRLRQMQPSQKDFNLPTLVPCQRLTILFCISSFLPLYARPTKFTSGPCQSLQSPRSAPPVSGWNQVVMKNYSILRFVQKLRDQLVHSLLTLSRGGFQHRSEE</sequence>
<dbReference type="Proteomes" id="UP000245626">
    <property type="component" value="Unassembled WGS sequence"/>
</dbReference>
<organism evidence="1 2">
    <name type="scientific">Violaceomyces palustris</name>
    <dbReference type="NCBI Taxonomy" id="1673888"/>
    <lineage>
        <taxon>Eukaryota</taxon>
        <taxon>Fungi</taxon>
        <taxon>Dikarya</taxon>
        <taxon>Basidiomycota</taxon>
        <taxon>Ustilaginomycotina</taxon>
        <taxon>Ustilaginomycetes</taxon>
        <taxon>Violaceomycetales</taxon>
        <taxon>Violaceomycetaceae</taxon>
        <taxon>Violaceomyces</taxon>
    </lineage>
</organism>
<name>A0ACD0P038_9BASI</name>
<keyword evidence="2" id="KW-1185">Reference proteome</keyword>
<gene>
    <name evidence="1" type="ORF">IE53DRAFT_52591</name>
</gene>
<accession>A0ACD0P038</accession>
<dbReference type="EMBL" id="KZ819848">
    <property type="protein sequence ID" value="PWN51382.1"/>
    <property type="molecule type" value="Genomic_DNA"/>
</dbReference>
<protein>
    <submittedName>
        <fullName evidence="1">Uncharacterized protein</fullName>
    </submittedName>
</protein>